<dbReference type="InterPro" id="IPR011009">
    <property type="entry name" value="Kinase-like_dom_sf"/>
</dbReference>
<evidence type="ECO:0000256" key="3">
    <source>
        <dbReference type="ARBA" id="ARBA00022490"/>
    </source>
</evidence>
<reference evidence="11" key="1">
    <citation type="submission" date="2020-06" db="EMBL/GenBank/DDBJ databases">
        <title>Draft genome of Bugula neritina, a colonial animal packing powerful symbionts and potential medicines.</title>
        <authorList>
            <person name="Rayko M."/>
        </authorList>
    </citation>
    <scope>NUCLEOTIDE SEQUENCE [LARGE SCALE GENOMIC DNA]</scope>
    <source>
        <strain evidence="11">Kwan_BN1</strain>
    </source>
</reference>
<dbReference type="InterPro" id="IPR050249">
    <property type="entry name" value="Pseudomonas-type_ThrB"/>
</dbReference>
<comment type="catalytic activity">
    <reaction evidence="6">
        <text>(5R)-5-hydroxy-L-lysine + GTP = (5R)-5-phosphooxy-L-lysine + GDP + H(+)</text>
        <dbReference type="Rhea" id="RHEA:19049"/>
        <dbReference type="ChEBI" id="CHEBI:15378"/>
        <dbReference type="ChEBI" id="CHEBI:37565"/>
        <dbReference type="ChEBI" id="CHEBI:57882"/>
        <dbReference type="ChEBI" id="CHEBI:58189"/>
        <dbReference type="ChEBI" id="CHEBI:58357"/>
        <dbReference type="EC" id="2.7.1.81"/>
    </reaction>
</comment>
<comment type="function">
    <text evidence="7">Catalyzes the GTP-dependent phosphorylation of 5-hydroxy-L-lysine.</text>
</comment>
<dbReference type="SUPFAM" id="SSF56112">
    <property type="entry name" value="Protein kinase-like (PK-like)"/>
    <property type="match status" value="1"/>
</dbReference>
<evidence type="ECO:0000256" key="9">
    <source>
        <dbReference type="ARBA" id="ARBA00040505"/>
    </source>
</evidence>
<evidence type="ECO:0000256" key="4">
    <source>
        <dbReference type="ARBA" id="ARBA00022679"/>
    </source>
</evidence>
<dbReference type="Proteomes" id="UP000593567">
    <property type="component" value="Unassembled WGS sequence"/>
</dbReference>
<dbReference type="InterPro" id="IPR002575">
    <property type="entry name" value="Aminoglycoside_PTrfase"/>
</dbReference>
<dbReference type="GO" id="GO:0005737">
    <property type="term" value="C:cytoplasm"/>
    <property type="evidence" value="ECO:0007669"/>
    <property type="project" value="UniProtKB-SubCell"/>
</dbReference>
<evidence type="ECO:0000256" key="6">
    <source>
        <dbReference type="ARBA" id="ARBA00036820"/>
    </source>
</evidence>
<comment type="subcellular location">
    <subcellularLocation>
        <location evidence="1">Cytoplasm</location>
    </subcellularLocation>
</comment>
<evidence type="ECO:0000313" key="12">
    <source>
        <dbReference type="Proteomes" id="UP000593567"/>
    </source>
</evidence>
<dbReference type="GO" id="GO:0047992">
    <property type="term" value="F:hydroxylysine kinase activity"/>
    <property type="evidence" value="ECO:0007669"/>
    <property type="project" value="UniProtKB-EC"/>
</dbReference>
<proteinExistence type="inferred from homology"/>
<accession>A0A7J7KGE0</accession>
<feature type="domain" description="Aminoglycoside phosphotransferase" evidence="10">
    <location>
        <begin position="83"/>
        <end position="278"/>
    </location>
</feature>
<evidence type="ECO:0000256" key="8">
    <source>
        <dbReference type="ARBA" id="ARBA00038873"/>
    </source>
</evidence>
<sequence>MAMSCPPQKPDVPDSKVSQILRDYFGCSLINVKRLDGYDDFSAHVTFTKQDSSGKTVQQGVIKILGQTTLSNMNSRNLLVCGFLEHLCNAGLPFSRPFRLSDGTLNPPTIQLDHPEQEACQGHYVHLLSYVEGVPLSMLDFHYDGYFLQKIGSLAARMHSVALTHPTHIPERVKSPWYLVDVELLLDRIYAVNLSAEDVSLSLRAVKDFTSCLSRHKYTESILHGDLKGDNIIMKVDKRSSPSLSGVIDFADLVKGPVVIDIAVFAVAVWIVNWPPTQSLLQIISEVLAGYTETSDALPLTALDRELLYHAIPARCVQHLVMCRYDALHDPDNVSYLLSEDVYMLGALREFYETCGKDSDLFISLHKHTTYS</sequence>
<name>A0A7J7KGE0_BUGNE</name>
<evidence type="ECO:0000256" key="5">
    <source>
        <dbReference type="ARBA" id="ARBA00022777"/>
    </source>
</evidence>
<keyword evidence="12" id="KW-1185">Reference proteome</keyword>
<evidence type="ECO:0000256" key="2">
    <source>
        <dbReference type="ARBA" id="ARBA00006219"/>
    </source>
</evidence>
<keyword evidence="3" id="KW-0963">Cytoplasm</keyword>
<dbReference type="EC" id="2.7.1.81" evidence="8"/>
<dbReference type="EMBL" id="VXIV02000703">
    <property type="protein sequence ID" value="KAF6036556.1"/>
    <property type="molecule type" value="Genomic_DNA"/>
</dbReference>
<evidence type="ECO:0000256" key="7">
    <source>
        <dbReference type="ARBA" id="ARBA00037368"/>
    </source>
</evidence>
<keyword evidence="4" id="KW-0808">Transferase</keyword>
<dbReference type="AlphaFoldDB" id="A0A7J7KGE0"/>
<dbReference type="PANTHER" id="PTHR21064">
    <property type="entry name" value="AMINOGLYCOSIDE PHOSPHOTRANSFERASE DOMAIN-CONTAINING PROTEIN-RELATED"/>
    <property type="match status" value="1"/>
</dbReference>
<dbReference type="OrthoDB" id="9973935at2759"/>
<keyword evidence="5" id="KW-0418">Kinase</keyword>
<dbReference type="Pfam" id="PF01636">
    <property type="entry name" value="APH"/>
    <property type="match status" value="1"/>
</dbReference>
<evidence type="ECO:0000313" key="11">
    <source>
        <dbReference type="EMBL" id="KAF6036556.1"/>
    </source>
</evidence>
<gene>
    <name evidence="11" type="ORF">EB796_005134</name>
</gene>
<comment type="similarity">
    <text evidence="2">Belongs to the aminoglycoside phosphotransferase family.</text>
</comment>
<organism evidence="11 12">
    <name type="scientific">Bugula neritina</name>
    <name type="common">Brown bryozoan</name>
    <name type="synonym">Sertularia neritina</name>
    <dbReference type="NCBI Taxonomy" id="10212"/>
    <lineage>
        <taxon>Eukaryota</taxon>
        <taxon>Metazoa</taxon>
        <taxon>Spiralia</taxon>
        <taxon>Lophotrochozoa</taxon>
        <taxon>Bryozoa</taxon>
        <taxon>Gymnolaemata</taxon>
        <taxon>Cheilostomatida</taxon>
        <taxon>Flustrina</taxon>
        <taxon>Buguloidea</taxon>
        <taxon>Bugulidae</taxon>
        <taxon>Bugula</taxon>
    </lineage>
</organism>
<evidence type="ECO:0000259" key="10">
    <source>
        <dbReference type="Pfam" id="PF01636"/>
    </source>
</evidence>
<evidence type="ECO:0000256" key="1">
    <source>
        <dbReference type="ARBA" id="ARBA00004496"/>
    </source>
</evidence>
<dbReference type="Gene3D" id="3.90.1200.10">
    <property type="match status" value="1"/>
</dbReference>
<comment type="caution">
    <text evidence="11">The sequence shown here is derived from an EMBL/GenBank/DDBJ whole genome shotgun (WGS) entry which is preliminary data.</text>
</comment>
<dbReference type="PANTHER" id="PTHR21064:SF1">
    <property type="entry name" value="HYDROXYLYSINE KINASE"/>
    <property type="match status" value="1"/>
</dbReference>
<protein>
    <recommendedName>
        <fullName evidence="9">Hydroxylysine kinase</fullName>
        <ecNumber evidence="8">2.7.1.81</ecNumber>
    </recommendedName>
</protein>